<dbReference type="SUPFAM" id="SSF48452">
    <property type="entry name" value="TPR-like"/>
    <property type="match status" value="1"/>
</dbReference>
<keyword evidence="7" id="KW-1185">Reference proteome</keyword>
<evidence type="ECO:0000256" key="3">
    <source>
        <dbReference type="ARBA" id="ARBA00023237"/>
    </source>
</evidence>
<sequence length="272" mass="31405">MPLWRQSITSQPENKWLKDRFRGPDFPGQLNGQVEKPQDTLPGTPNFFQGTMKSKIFSTLLLLFLCALIGGCGLLGKKPEKTAPELLVEGREAFENEKYRRALESFQRLRDWYPFSQHVTEATIRIADSHYALKEYAEAAIVYAEFERLHPNNAETPRAVFQLAMCHFERMDSVDRDQTAARNALYVFLRLQEDYPASPYAEKAREKIRACRESLAGAELYVARYYFRTKAFTAAQARLQTLINGYPETPQAKEGKILLEKIRQILEKEDKK</sequence>
<protein>
    <submittedName>
        <fullName evidence="6">Beta-barrel assembly machine subunit BamD</fullName>
    </submittedName>
</protein>
<dbReference type="HAMAP" id="MF_00922">
    <property type="entry name" value="OM_assembly_BamD"/>
    <property type="match status" value="1"/>
</dbReference>
<evidence type="ECO:0000256" key="4">
    <source>
        <dbReference type="SAM" id="Phobius"/>
    </source>
</evidence>
<accession>A0A562S656</accession>
<dbReference type="Proteomes" id="UP000318307">
    <property type="component" value="Unassembled WGS sequence"/>
</dbReference>
<comment type="caution">
    <text evidence="6">The sequence shown here is derived from an EMBL/GenBank/DDBJ whole genome shotgun (WGS) entry which is preliminary data.</text>
</comment>
<evidence type="ECO:0000259" key="5">
    <source>
        <dbReference type="Pfam" id="PF13525"/>
    </source>
</evidence>
<evidence type="ECO:0000256" key="2">
    <source>
        <dbReference type="ARBA" id="ARBA00023136"/>
    </source>
</evidence>
<proteinExistence type="inferred from homology"/>
<evidence type="ECO:0000313" key="6">
    <source>
        <dbReference type="EMBL" id="TWI76792.1"/>
    </source>
</evidence>
<dbReference type="InterPro" id="IPR011990">
    <property type="entry name" value="TPR-like_helical_dom_sf"/>
</dbReference>
<dbReference type="InterPro" id="IPR017689">
    <property type="entry name" value="BamD"/>
</dbReference>
<reference evidence="6 7" key="1">
    <citation type="submission" date="2019-07" db="EMBL/GenBank/DDBJ databases">
        <title>Genome sequencing of 100 strains of the haloalkaliphilic chemolithoautotrophic sulfur-oxidizing bacterium Thioalkalivibrio.</title>
        <authorList>
            <person name="Muyzer G."/>
        </authorList>
    </citation>
    <scope>NUCLEOTIDE SEQUENCE [LARGE SCALE GENOMIC DNA]</scope>
    <source>
        <strain evidence="6 7">ASO4-4</strain>
    </source>
</reference>
<dbReference type="EMBL" id="VLLC01000002">
    <property type="protein sequence ID" value="TWI76792.1"/>
    <property type="molecule type" value="Genomic_DNA"/>
</dbReference>
<name>A0A562S656_9BACT</name>
<feature type="transmembrane region" description="Helical" evidence="4">
    <location>
        <begin position="56"/>
        <end position="76"/>
    </location>
</feature>
<organism evidence="6 7">
    <name type="scientific">Desulfobotulus alkaliphilus</name>
    <dbReference type="NCBI Taxonomy" id="622671"/>
    <lineage>
        <taxon>Bacteria</taxon>
        <taxon>Pseudomonadati</taxon>
        <taxon>Thermodesulfobacteriota</taxon>
        <taxon>Desulfobacteria</taxon>
        <taxon>Desulfobacterales</taxon>
        <taxon>Desulfobacteraceae</taxon>
        <taxon>Desulfobotulus</taxon>
    </lineage>
</organism>
<evidence type="ECO:0000313" key="7">
    <source>
        <dbReference type="Proteomes" id="UP000318307"/>
    </source>
</evidence>
<dbReference type="InterPro" id="IPR039565">
    <property type="entry name" value="BamD-like"/>
</dbReference>
<keyword evidence="2 4" id="KW-0472">Membrane</keyword>
<evidence type="ECO:0000256" key="1">
    <source>
        <dbReference type="ARBA" id="ARBA00022729"/>
    </source>
</evidence>
<keyword evidence="3" id="KW-0998">Cell outer membrane</keyword>
<feature type="domain" description="Outer membrane lipoprotein BamD-like" evidence="5">
    <location>
        <begin position="80"/>
        <end position="266"/>
    </location>
</feature>
<dbReference type="Pfam" id="PF13525">
    <property type="entry name" value="YfiO"/>
    <property type="match status" value="1"/>
</dbReference>
<keyword evidence="1" id="KW-0732">Signal</keyword>
<dbReference type="NCBIfam" id="TIGR03302">
    <property type="entry name" value="OM_YfiO"/>
    <property type="match status" value="1"/>
</dbReference>
<gene>
    <name evidence="6" type="ORF">LZ24_00414</name>
</gene>
<dbReference type="AlphaFoldDB" id="A0A562S656"/>
<keyword evidence="4" id="KW-1133">Transmembrane helix</keyword>
<dbReference type="Gene3D" id="1.25.40.10">
    <property type="entry name" value="Tetratricopeptide repeat domain"/>
    <property type="match status" value="1"/>
</dbReference>
<keyword evidence="4" id="KW-0812">Transmembrane</keyword>